<comment type="caution">
    <text evidence="2">The sequence shown here is derived from an EMBL/GenBank/DDBJ whole genome shotgun (WGS) entry which is preliminary data.</text>
</comment>
<gene>
    <name evidence="2" type="ORF">GCM10010274_60350</name>
</gene>
<reference evidence="2" key="2">
    <citation type="submission" date="2020-09" db="EMBL/GenBank/DDBJ databases">
        <authorList>
            <person name="Sun Q."/>
            <person name="Ohkuma M."/>
        </authorList>
    </citation>
    <scope>NUCLEOTIDE SEQUENCE</scope>
    <source>
        <strain evidence="2">JCM 4391</strain>
    </source>
</reference>
<keyword evidence="1" id="KW-1133">Transmembrane helix</keyword>
<feature type="transmembrane region" description="Helical" evidence="1">
    <location>
        <begin position="27"/>
        <end position="45"/>
    </location>
</feature>
<organism evidence="2 3">
    <name type="scientific">Streptomyces lavendofoliae</name>
    <dbReference type="NCBI Taxonomy" id="67314"/>
    <lineage>
        <taxon>Bacteria</taxon>
        <taxon>Bacillati</taxon>
        <taxon>Actinomycetota</taxon>
        <taxon>Actinomycetes</taxon>
        <taxon>Kitasatosporales</taxon>
        <taxon>Streptomycetaceae</taxon>
        <taxon>Streptomyces</taxon>
    </lineage>
</organism>
<sequence length="69" mass="7393">MAGKVPEGYVRVRSYLRRKPAPGRKKMSGWSIAAIVAGVWLWGQVVGFGESTDTPAHSPAPSLSQPASR</sequence>
<reference evidence="2" key="1">
    <citation type="journal article" date="2014" name="Int. J. Syst. Evol. Microbiol.">
        <title>Complete genome sequence of Corynebacterium casei LMG S-19264T (=DSM 44701T), isolated from a smear-ripened cheese.</title>
        <authorList>
            <consortium name="US DOE Joint Genome Institute (JGI-PGF)"/>
            <person name="Walter F."/>
            <person name="Albersmeier A."/>
            <person name="Kalinowski J."/>
            <person name="Ruckert C."/>
        </authorList>
    </citation>
    <scope>NUCLEOTIDE SEQUENCE</scope>
    <source>
        <strain evidence="2">JCM 4391</strain>
    </source>
</reference>
<evidence type="ECO:0000256" key="1">
    <source>
        <dbReference type="SAM" id="Phobius"/>
    </source>
</evidence>
<dbReference type="EMBL" id="BMTP01000021">
    <property type="protein sequence ID" value="GGU63495.1"/>
    <property type="molecule type" value="Genomic_DNA"/>
</dbReference>
<evidence type="ECO:0000313" key="2">
    <source>
        <dbReference type="EMBL" id="GGU63495.1"/>
    </source>
</evidence>
<name>A0A918I2T3_9ACTN</name>
<proteinExistence type="predicted"/>
<accession>A0A918I2T3</accession>
<keyword evidence="3" id="KW-1185">Reference proteome</keyword>
<evidence type="ECO:0000313" key="3">
    <source>
        <dbReference type="Proteomes" id="UP000636661"/>
    </source>
</evidence>
<protein>
    <submittedName>
        <fullName evidence="2">Uncharacterized protein</fullName>
    </submittedName>
</protein>
<keyword evidence="1" id="KW-0812">Transmembrane</keyword>
<dbReference type="AlphaFoldDB" id="A0A918I2T3"/>
<dbReference type="Proteomes" id="UP000636661">
    <property type="component" value="Unassembled WGS sequence"/>
</dbReference>
<keyword evidence="1" id="KW-0472">Membrane</keyword>